<evidence type="ECO:0000313" key="1">
    <source>
        <dbReference type="EMBL" id="CAG8623806.1"/>
    </source>
</evidence>
<dbReference type="AlphaFoldDB" id="A0A9N9GT89"/>
<dbReference type="EMBL" id="CAJVPY010004608">
    <property type="protein sequence ID" value="CAG8623806.1"/>
    <property type="molecule type" value="Genomic_DNA"/>
</dbReference>
<evidence type="ECO:0000313" key="2">
    <source>
        <dbReference type="Proteomes" id="UP000789405"/>
    </source>
</evidence>
<organism evidence="1 2">
    <name type="scientific">Dentiscutata erythropus</name>
    <dbReference type="NCBI Taxonomy" id="1348616"/>
    <lineage>
        <taxon>Eukaryota</taxon>
        <taxon>Fungi</taxon>
        <taxon>Fungi incertae sedis</taxon>
        <taxon>Mucoromycota</taxon>
        <taxon>Glomeromycotina</taxon>
        <taxon>Glomeromycetes</taxon>
        <taxon>Diversisporales</taxon>
        <taxon>Gigasporaceae</taxon>
        <taxon>Dentiscutata</taxon>
    </lineage>
</organism>
<gene>
    <name evidence="1" type="ORF">DERYTH_LOCUS8780</name>
</gene>
<name>A0A9N9GT89_9GLOM</name>
<comment type="caution">
    <text evidence="1">The sequence shown here is derived from an EMBL/GenBank/DDBJ whole genome shotgun (WGS) entry which is preliminary data.</text>
</comment>
<keyword evidence="2" id="KW-1185">Reference proteome</keyword>
<reference evidence="1" key="1">
    <citation type="submission" date="2021-06" db="EMBL/GenBank/DDBJ databases">
        <authorList>
            <person name="Kallberg Y."/>
            <person name="Tangrot J."/>
            <person name="Rosling A."/>
        </authorList>
    </citation>
    <scope>NUCLEOTIDE SEQUENCE</scope>
    <source>
        <strain evidence="1">MA453B</strain>
    </source>
</reference>
<dbReference type="OrthoDB" id="2333764at2759"/>
<protein>
    <submittedName>
        <fullName evidence="1">9161_t:CDS:1</fullName>
    </submittedName>
</protein>
<dbReference type="Proteomes" id="UP000789405">
    <property type="component" value="Unassembled WGS sequence"/>
</dbReference>
<accession>A0A9N9GT89</accession>
<sequence length="111" mass="12658">MPIPCPFSFEQPSYVQATVAYQHMIQALEAKDRIGSLAYTFYLGSVLVSMEGALPYDLRQLISRYYQVAATRLYCLFECDGVEQLHRSVYTILSLVRHLTRAQFESLLLAA</sequence>
<proteinExistence type="predicted"/>